<evidence type="ECO:0000256" key="1">
    <source>
        <dbReference type="SAM" id="Phobius"/>
    </source>
</evidence>
<dbReference type="EMBL" id="SHBL01000014">
    <property type="protein sequence ID" value="RZO24106.1"/>
    <property type="molecule type" value="Genomic_DNA"/>
</dbReference>
<evidence type="ECO:0000313" key="4">
    <source>
        <dbReference type="Proteomes" id="UP000320146"/>
    </source>
</evidence>
<name>A0A520MSC9_9GAMM</name>
<feature type="transmembrane region" description="Helical" evidence="1">
    <location>
        <begin position="12"/>
        <end position="31"/>
    </location>
</feature>
<dbReference type="AlphaFoldDB" id="A0A520MSC9"/>
<evidence type="ECO:0000313" key="3">
    <source>
        <dbReference type="EMBL" id="RZO24106.1"/>
    </source>
</evidence>
<keyword evidence="1" id="KW-1133">Transmembrane helix</keyword>
<accession>A0A520MSC9</accession>
<comment type="caution">
    <text evidence="3">The sequence shown here is derived from an EMBL/GenBank/DDBJ whole genome shotgun (WGS) entry which is preliminary data.</text>
</comment>
<keyword evidence="1" id="KW-0812">Transmembrane</keyword>
<dbReference type="InterPro" id="IPR013136">
    <property type="entry name" value="WSTF_Acf1_Cbp146"/>
</dbReference>
<proteinExistence type="predicted"/>
<reference evidence="3 4" key="1">
    <citation type="submission" date="2019-02" db="EMBL/GenBank/DDBJ databases">
        <title>Prokaryotic population dynamics and viral predation in marine succession experiment using metagenomics: the confinement effect.</title>
        <authorList>
            <person name="Haro-Moreno J.M."/>
            <person name="Rodriguez-Valera F."/>
            <person name="Lopez-Perez M."/>
        </authorList>
    </citation>
    <scope>NUCLEOTIDE SEQUENCE [LARGE SCALE GENOMIC DNA]</scope>
    <source>
        <strain evidence="3">MED-G166</strain>
    </source>
</reference>
<sequence>MVDRILEFLRNRYFIGAVVAIILGLILNSFVTYSKERSNEIEFEKFQEVNASLSVQSEEEVESSNLDLEFDSLGFEMITKSVLAKKSIDENDFNTAVKLFNEIYTEVVSSNISKTTKEVLIEQYSENIVRLYMELDDFDSGDKFISENELNSSRFHDVAGDFYKYFSNNDKSNFHYDRAVSFDIDPAQQNLINLKRPIK</sequence>
<evidence type="ECO:0000259" key="2">
    <source>
        <dbReference type="PROSITE" id="PS51136"/>
    </source>
</evidence>
<organism evidence="3 4">
    <name type="scientific">SAR86 cluster bacterium</name>
    <dbReference type="NCBI Taxonomy" id="2030880"/>
    <lineage>
        <taxon>Bacteria</taxon>
        <taxon>Pseudomonadati</taxon>
        <taxon>Pseudomonadota</taxon>
        <taxon>Gammaproteobacteria</taxon>
        <taxon>SAR86 cluster</taxon>
    </lineage>
</organism>
<dbReference type="Proteomes" id="UP000320146">
    <property type="component" value="Unassembled WGS sequence"/>
</dbReference>
<gene>
    <name evidence="3" type="ORF">EVA99_02315</name>
</gene>
<dbReference type="InterPro" id="IPR018704">
    <property type="entry name" value="SecYEG/CpoB_TPR"/>
</dbReference>
<protein>
    <submittedName>
        <fullName evidence="3">Tetratricopeptide repeat protein</fullName>
    </submittedName>
</protein>
<dbReference type="Pfam" id="PF09976">
    <property type="entry name" value="TPR_21"/>
    <property type="match status" value="1"/>
</dbReference>
<feature type="domain" description="WAC" evidence="2">
    <location>
        <begin position="1"/>
        <end position="29"/>
    </location>
</feature>
<dbReference type="PROSITE" id="PS51136">
    <property type="entry name" value="WAC"/>
    <property type="match status" value="1"/>
</dbReference>
<keyword evidence="1" id="KW-0472">Membrane</keyword>